<keyword evidence="9" id="KW-0902">Two-component regulatory system</keyword>
<dbReference type="PANTHER" id="PTHR45436:SF15">
    <property type="entry name" value="SENSOR HISTIDINE KINASE CUSS"/>
    <property type="match status" value="1"/>
</dbReference>
<dbReference type="Gene3D" id="3.30.565.10">
    <property type="entry name" value="Histidine kinase-like ATPase, C-terminal domain"/>
    <property type="match status" value="1"/>
</dbReference>
<dbReference type="InterPro" id="IPR036097">
    <property type="entry name" value="HisK_dim/P_sf"/>
</dbReference>
<keyword evidence="7 14" id="KW-0418">Kinase</keyword>
<dbReference type="PROSITE" id="PS50885">
    <property type="entry name" value="HAMP"/>
    <property type="match status" value="1"/>
</dbReference>
<dbReference type="InterPro" id="IPR003594">
    <property type="entry name" value="HATPase_dom"/>
</dbReference>
<dbReference type="Proteomes" id="UP000532373">
    <property type="component" value="Unassembled WGS sequence"/>
</dbReference>
<feature type="transmembrane region" description="Helical" evidence="11">
    <location>
        <begin position="23"/>
        <end position="52"/>
    </location>
</feature>
<comment type="caution">
    <text evidence="14">The sequence shown here is derived from an EMBL/GenBank/DDBJ whole genome shotgun (WGS) entry which is preliminary data.</text>
</comment>
<keyword evidence="10 11" id="KW-0472">Membrane</keyword>
<dbReference type="InterPro" id="IPR003661">
    <property type="entry name" value="HisK_dim/P_dom"/>
</dbReference>
<dbReference type="EC" id="2.7.13.3" evidence="3"/>
<feature type="domain" description="Histidine kinase" evidence="12">
    <location>
        <begin position="261"/>
        <end position="460"/>
    </location>
</feature>
<evidence type="ECO:0000313" key="14">
    <source>
        <dbReference type="EMBL" id="MBB6469027.1"/>
    </source>
</evidence>
<dbReference type="GO" id="GO:0005886">
    <property type="term" value="C:plasma membrane"/>
    <property type="evidence" value="ECO:0007669"/>
    <property type="project" value="TreeGrafter"/>
</dbReference>
<evidence type="ECO:0000256" key="8">
    <source>
        <dbReference type="ARBA" id="ARBA00022989"/>
    </source>
</evidence>
<dbReference type="InterPro" id="IPR050428">
    <property type="entry name" value="TCS_sensor_his_kinase"/>
</dbReference>
<sequence>MTIQKIIRLLGRFFRPISLKWRLVWRLVILQVILLTLLIAMILGALIVTGVIPDNYEGRAVDVLRKVVRRDDAGELVLKSTPRLTELREEVPDLWFVLRDEQGHSLKEGTIPPEFTRMAAALDHIDNAKLVWKKGSTLPAATVMWYDTSAGKIQIFTGAQGRFKVSALLDVTPEIIMEIILPIGGVMAVATLLVIPLVVRSAFRGLRQAAALAEKIDIDERGMRLPVERIPSEIAPLVRAVNGALDRLDKGYERHKRFLIDAAHELRTPVAILNTRITSLPATPERARLLQDTARLSTLTDQLLDIQRLGRQKQQFTRFDLVAVARGVVVDLAPMAFAAGYEMSFEPARGELFANGDRTAVERAITNLVQNAIEHGGNAGRITIGVNSPATIEVSDEGDGVPAAEREKIFEPFYRLRPRGHGAGLGLNLVHEIMQIHGGRIELAGSDRKGACFRLVFAQA</sequence>
<gene>
    <name evidence="14" type="ORF">HNQ96_004914</name>
</gene>
<evidence type="ECO:0000256" key="6">
    <source>
        <dbReference type="ARBA" id="ARBA00022692"/>
    </source>
</evidence>
<feature type="transmembrane region" description="Helical" evidence="11">
    <location>
        <begin position="179"/>
        <end position="199"/>
    </location>
</feature>
<evidence type="ECO:0000256" key="1">
    <source>
        <dbReference type="ARBA" id="ARBA00000085"/>
    </source>
</evidence>
<keyword evidence="6 11" id="KW-0812">Transmembrane</keyword>
<dbReference type="GO" id="GO:0000155">
    <property type="term" value="F:phosphorelay sensor kinase activity"/>
    <property type="evidence" value="ECO:0007669"/>
    <property type="project" value="InterPro"/>
</dbReference>
<dbReference type="PRINTS" id="PR00344">
    <property type="entry name" value="BCTRLSENSOR"/>
</dbReference>
<dbReference type="PANTHER" id="PTHR45436">
    <property type="entry name" value="SENSOR HISTIDINE KINASE YKOH"/>
    <property type="match status" value="1"/>
</dbReference>
<proteinExistence type="predicted"/>
<dbReference type="InterPro" id="IPR003660">
    <property type="entry name" value="HAMP_dom"/>
</dbReference>
<evidence type="ECO:0000256" key="4">
    <source>
        <dbReference type="ARBA" id="ARBA00022553"/>
    </source>
</evidence>
<dbReference type="SMART" id="SM00388">
    <property type="entry name" value="HisKA"/>
    <property type="match status" value="1"/>
</dbReference>
<evidence type="ECO:0000313" key="15">
    <source>
        <dbReference type="Proteomes" id="UP000532373"/>
    </source>
</evidence>
<dbReference type="InterPro" id="IPR036890">
    <property type="entry name" value="HATPase_C_sf"/>
</dbReference>
<dbReference type="CDD" id="cd00075">
    <property type="entry name" value="HATPase"/>
    <property type="match status" value="1"/>
</dbReference>
<dbReference type="PROSITE" id="PS50109">
    <property type="entry name" value="HIS_KIN"/>
    <property type="match status" value="1"/>
</dbReference>
<protein>
    <recommendedName>
        <fullName evidence="3">histidine kinase</fullName>
        <ecNumber evidence="3">2.7.13.3</ecNumber>
    </recommendedName>
</protein>
<organism evidence="14 15">
    <name type="scientific">Aminobacter carboxidus</name>
    <dbReference type="NCBI Taxonomy" id="376165"/>
    <lineage>
        <taxon>Bacteria</taxon>
        <taxon>Pseudomonadati</taxon>
        <taxon>Pseudomonadota</taxon>
        <taxon>Alphaproteobacteria</taxon>
        <taxon>Hyphomicrobiales</taxon>
        <taxon>Phyllobacteriaceae</taxon>
        <taxon>Aminobacter</taxon>
    </lineage>
</organism>
<evidence type="ECO:0000259" key="12">
    <source>
        <dbReference type="PROSITE" id="PS50109"/>
    </source>
</evidence>
<dbReference type="SMART" id="SM00387">
    <property type="entry name" value="HATPase_c"/>
    <property type="match status" value="1"/>
</dbReference>
<dbReference type="CDD" id="cd00082">
    <property type="entry name" value="HisKA"/>
    <property type="match status" value="1"/>
</dbReference>
<evidence type="ECO:0000256" key="2">
    <source>
        <dbReference type="ARBA" id="ARBA00004141"/>
    </source>
</evidence>
<dbReference type="AlphaFoldDB" id="A0A8E2BFR0"/>
<evidence type="ECO:0000256" key="3">
    <source>
        <dbReference type="ARBA" id="ARBA00012438"/>
    </source>
</evidence>
<name>A0A8E2BFR0_9HYPH</name>
<accession>A0A8E2BFR0</accession>
<comment type="subcellular location">
    <subcellularLocation>
        <location evidence="2">Membrane</location>
        <topology evidence="2">Multi-pass membrane protein</topology>
    </subcellularLocation>
</comment>
<dbReference type="RefSeq" id="WP_184772030.1">
    <property type="nucleotide sequence ID" value="NZ_JACHGI010000013.1"/>
</dbReference>
<dbReference type="Gene3D" id="1.10.287.130">
    <property type="match status" value="1"/>
</dbReference>
<reference evidence="14 15" key="1">
    <citation type="submission" date="2020-08" db="EMBL/GenBank/DDBJ databases">
        <title>Genomic Encyclopedia of Type Strains, Phase IV (KMG-IV): sequencing the most valuable type-strain genomes for metagenomic binning, comparative biology and taxonomic classification.</title>
        <authorList>
            <person name="Goeker M."/>
        </authorList>
    </citation>
    <scope>NUCLEOTIDE SEQUENCE [LARGE SCALE GENOMIC DNA]</scope>
    <source>
        <strain evidence="14 15">DSM 17454</strain>
    </source>
</reference>
<evidence type="ECO:0000256" key="7">
    <source>
        <dbReference type="ARBA" id="ARBA00022777"/>
    </source>
</evidence>
<dbReference type="SUPFAM" id="SSF47384">
    <property type="entry name" value="Homodimeric domain of signal transducing histidine kinase"/>
    <property type="match status" value="1"/>
</dbReference>
<dbReference type="InterPro" id="IPR004358">
    <property type="entry name" value="Sig_transdc_His_kin-like_C"/>
</dbReference>
<evidence type="ECO:0000256" key="10">
    <source>
        <dbReference type="ARBA" id="ARBA00023136"/>
    </source>
</evidence>
<dbReference type="Pfam" id="PF02518">
    <property type="entry name" value="HATPase_c"/>
    <property type="match status" value="1"/>
</dbReference>
<keyword evidence="4" id="KW-0597">Phosphoprotein</keyword>
<dbReference type="SUPFAM" id="SSF55874">
    <property type="entry name" value="ATPase domain of HSP90 chaperone/DNA topoisomerase II/histidine kinase"/>
    <property type="match status" value="1"/>
</dbReference>
<keyword evidence="8 11" id="KW-1133">Transmembrane helix</keyword>
<evidence type="ECO:0000256" key="5">
    <source>
        <dbReference type="ARBA" id="ARBA00022679"/>
    </source>
</evidence>
<evidence type="ECO:0000256" key="9">
    <source>
        <dbReference type="ARBA" id="ARBA00023012"/>
    </source>
</evidence>
<keyword evidence="5" id="KW-0808">Transferase</keyword>
<dbReference type="EMBL" id="JACHGI010000013">
    <property type="protein sequence ID" value="MBB6469027.1"/>
    <property type="molecule type" value="Genomic_DNA"/>
</dbReference>
<feature type="domain" description="HAMP" evidence="13">
    <location>
        <begin position="200"/>
        <end position="253"/>
    </location>
</feature>
<evidence type="ECO:0000256" key="11">
    <source>
        <dbReference type="SAM" id="Phobius"/>
    </source>
</evidence>
<dbReference type="InterPro" id="IPR005467">
    <property type="entry name" value="His_kinase_dom"/>
</dbReference>
<comment type="catalytic activity">
    <reaction evidence="1">
        <text>ATP + protein L-histidine = ADP + protein N-phospho-L-histidine.</text>
        <dbReference type="EC" id="2.7.13.3"/>
    </reaction>
</comment>
<evidence type="ECO:0000259" key="13">
    <source>
        <dbReference type="PROSITE" id="PS50885"/>
    </source>
</evidence>